<dbReference type="OrthoDB" id="7161229at2"/>
<name>A0A1M5NDD0_9RHOB</name>
<keyword evidence="3" id="KW-0132">Cell division</keyword>
<evidence type="ECO:0000256" key="2">
    <source>
        <dbReference type="SAM" id="Phobius"/>
    </source>
</evidence>
<feature type="compositionally biased region" description="Low complexity" evidence="1">
    <location>
        <begin position="52"/>
        <end position="71"/>
    </location>
</feature>
<organism evidence="3 4">
    <name type="scientific">Cognatiyoonia sediminum</name>
    <dbReference type="NCBI Taxonomy" id="1508389"/>
    <lineage>
        <taxon>Bacteria</taxon>
        <taxon>Pseudomonadati</taxon>
        <taxon>Pseudomonadota</taxon>
        <taxon>Alphaproteobacteria</taxon>
        <taxon>Rhodobacterales</taxon>
        <taxon>Paracoccaceae</taxon>
        <taxon>Cognatiyoonia</taxon>
    </lineage>
</organism>
<feature type="compositionally biased region" description="Acidic residues" evidence="1">
    <location>
        <begin position="176"/>
        <end position="187"/>
    </location>
</feature>
<dbReference type="RefSeq" id="WP_072900037.1">
    <property type="nucleotide sequence ID" value="NZ_FQXB01000001.1"/>
</dbReference>
<dbReference type="GO" id="GO:0051301">
    <property type="term" value="P:cell division"/>
    <property type="evidence" value="ECO:0007669"/>
    <property type="project" value="UniProtKB-KW"/>
</dbReference>
<evidence type="ECO:0000313" key="4">
    <source>
        <dbReference type="Proteomes" id="UP000184074"/>
    </source>
</evidence>
<accession>A0A1M5NDD0</accession>
<keyword evidence="2" id="KW-0812">Transmembrane</keyword>
<dbReference type="AlphaFoldDB" id="A0A1M5NDD0"/>
<proteinExistence type="predicted"/>
<keyword evidence="2" id="KW-1133">Transmembrane helix</keyword>
<protein>
    <submittedName>
        <fullName evidence="3">Cell division and transport-associated protein TolA</fullName>
    </submittedName>
</protein>
<gene>
    <name evidence="3" type="ORF">SAMN05444003_1344</name>
</gene>
<keyword evidence="3" id="KW-0131">Cell cycle</keyword>
<dbReference type="STRING" id="1508389.SAMN05444003_1344"/>
<evidence type="ECO:0000313" key="3">
    <source>
        <dbReference type="EMBL" id="SHG87518.1"/>
    </source>
</evidence>
<sequence>MQSAGTYISGAGHVGLVVWLVLGWGFASEPLPFEIADVSVVTGEEFAALQRATTPDPETETPIAPAAPAIEEAPEPPVEVEAPEPAPLPEEVEPPVEETAPPEAPEPPAPVADVTDEVPEITSPDLVEQPEISEEIVTDTPNAAPAQVISPSQVPQPQTDAPVSVDTTPAVRPEEPTEEAPAEEPEETTSAPDSAQTTSVENLEVSGAPETSIRPAARPRRPTPEPEPEAEVAETQPSTAQQVEDVLAGIDLGEAIEQGPPMTGSERDAFRVAVNACWVVDTGAASANVTVEVAFSLSRDGKVESGPTLVSASGGSDAAQRAAFESARRAILRCQSNGYELPADKYGQWKDVVIEFDPSGMRLR</sequence>
<evidence type="ECO:0000256" key="1">
    <source>
        <dbReference type="SAM" id="MobiDB-lite"/>
    </source>
</evidence>
<reference evidence="3 4" key="1">
    <citation type="submission" date="2016-11" db="EMBL/GenBank/DDBJ databases">
        <authorList>
            <person name="Jaros S."/>
            <person name="Januszkiewicz K."/>
            <person name="Wedrychowicz H."/>
        </authorList>
    </citation>
    <scope>NUCLEOTIDE SEQUENCE [LARGE SCALE GENOMIC DNA]</scope>
    <source>
        <strain evidence="3 4">DSM 28715</strain>
    </source>
</reference>
<dbReference type="Proteomes" id="UP000184074">
    <property type="component" value="Unassembled WGS sequence"/>
</dbReference>
<feature type="region of interest" description="Disordered" evidence="1">
    <location>
        <begin position="51"/>
        <end position="241"/>
    </location>
</feature>
<dbReference type="EMBL" id="FQXB01000001">
    <property type="protein sequence ID" value="SHG87518.1"/>
    <property type="molecule type" value="Genomic_DNA"/>
</dbReference>
<keyword evidence="2" id="KW-0472">Membrane</keyword>
<dbReference type="Gene3D" id="3.30.1150.10">
    <property type="match status" value="1"/>
</dbReference>
<feature type="transmembrane region" description="Helical" evidence="2">
    <location>
        <begin position="7"/>
        <end position="27"/>
    </location>
</feature>
<feature type="compositionally biased region" description="Low complexity" evidence="1">
    <location>
        <begin position="145"/>
        <end position="158"/>
    </location>
</feature>
<keyword evidence="4" id="KW-1185">Reference proteome</keyword>